<dbReference type="Proteomes" id="UP000823631">
    <property type="component" value="Unassembled WGS sequence"/>
</dbReference>
<evidence type="ECO:0000256" key="5">
    <source>
        <dbReference type="ARBA" id="ARBA00022695"/>
    </source>
</evidence>
<dbReference type="AlphaFoldDB" id="A0A9D9GSH4"/>
<keyword evidence="6 7" id="KW-0414">Isoprene biosynthesis</keyword>
<keyword evidence="5 7" id="KW-0548">Nucleotidyltransferase</keyword>
<evidence type="ECO:0000256" key="6">
    <source>
        <dbReference type="ARBA" id="ARBA00023229"/>
    </source>
</evidence>
<dbReference type="PANTHER" id="PTHR32125">
    <property type="entry name" value="2-C-METHYL-D-ERYTHRITOL 4-PHOSPHATE CYTIDYLYLTRANSFERASE, CHLOROPLASTIC"/>
    <property type="match status" value="1"/>
</dbReference>
<reference evidence="8" key="1">
    <citation type="submission" date="2020-10" db="EMBL/GenBank/DDBJ databases">
        <authorList>
            <person name="Gilroy R."/>
        </authorList>
    </citation>
    <scope>NUCLEOTIDE SEQUENCE</scope>
    <source>
        <strain evidence="8">17213</strain>
    </source>
</reference>
<comment type="similarity">
    <text evidence="3 7">Belongs to the IspD/TarI cytidylyltransferase family. IspD subfamily.</text>
</comment>
<evidence type="ECO:0000313" key="8">
    <source>
        <dbReference type="EMBL" id="MBO8414834.1"/>
    </source>
</evidence>
<comment type="caution">
    <text evidence="8">The sequence shown here is derived from an EMBL/GenBank/DDBJ whole genome shotgun (WGS) entry which is preliminary data.</text>
</comment>
<evidence type="ECO:0000313" key="9">
    <source>
        <dbReference type="Proteomes" id="UP000823631"/>
    </source>
</evidence>
<sequence>MTNALLDVVVPAAGVGRRMGADIPKQYLKISDNLCILELTLQKLLSCPCCGEIYAAVSVDDPFFANLEVSHNPRVHRVSGGVERQDSVLSGLLHCNTEWVLVHDAARPLVRSSDIEKLADFCLTHGHGAILAAPAADTLKLCSTDGTIEETLPRQRIFRAQTPQCFERELLIKSLQQARQEGRQVTDEASAMELYRHKCSIVCGHDDNFKITTKEDLLTASAVLKYAMQS</sequence>
<dbReference type="EMBL" id="JADINH010000006">
    <property type="protein sequence ID" value="MBO8414834.1"/>
    <property type="molecule type" value="Genomic_DNA"/>
</dbReference>
<evidence type="ECO:0000256" key="7">
    <source>
        <dbReference type="HAMAP-Rule" id="MF_00108"/>
    </source>
</evidence>
<dbReference type="GO" id="GO:0019288">
    <property type="term" value="P:isopentenyl diphosphate biosynthetic process, methylerythritol 4-phosphate pathway"/>
    <property type="evidence" value="ECO:0007669"/>
    <property type="project" value="UniProtKB-UniRule"/>
</dbReference>
<dbReference type="InterPro" id="IPR034683">
    <property type="entry name" value="IspD/TarI"/>
</dbReference>
<gene>
    <name evidence="7 8" type="primary">ispD</name>
    <name evidence="8" type="ORF">IAB19_00425</name>
</gene>
<feature type="site" description="Positions MEP for the nucleophilic attack" evidence="7">
    <location>
        <position position="210"/>
    </location>
</feature>
<dbReference type="PROSITE" id="PS01295">
    <property type="entry name" value="ISPD"/>
    <property type="match status" value="1"/>
</dbReference>
<dbReference type="InterPro" id="IPR001228">
    <property type="entry name" value="IspD"/>
</dbReference>
<comment type="pathway">
    <text evidence="2 7">Isoprenoid biosynthesis; isopentenyl diphosphate biosynthesis via DXP pathway; isopentenyl diphosphate from 1-deoxy-D-xylulose 5-phosphate: step 2/6.</text>
</comment>
<keyword evidence="4 7" id="KW-0808">Transferase</keyword>
<organism evidence="8 9">
    <name type="scientific">Candidatus Avisuccinivibrio stercorigallinarum</name>
    <dbReference type="NCBI Taxonomy" id="2840704"/>
    <lineage>
        <taxon>Bacteria</taxon>
        <taxon>Pseudomonadati</taxon>
        <taxon>Pseudomonadota</taxon>
        <taxon>Gammaproteobacteria</taxon>
        <taxon>Aeromonadales</taxon>
        <taxon>Succinivibrionaceae</taxon>
        <taxon>Succinivibrionaceae incertae sedis</taxon>
        <taxon>Candidatus Avisuccinivibrio</taxon>
    </lineage>
</organism>
<dbReference type="InterPro" id="IPR018294">
    <property type="entry name" value="ISPD_synthase_CS"/>
</dbReference>
<reference evidence="8" key="2">
    <citation type="journal article" date="2021" name="PeerJ">
        <title>Extensive microbial diversity within the chicken gut microbiome revealed by metagenomics and culture.</title>
        <authorList>
            <person name="Gilroy R."/>
            <person name="Ravi A."/>
            <person name="Getino M."/>
            <person name="Pursley I."/>
            <person name="Horton D.L."/>
            <person name="Alikhan N.F."/>
            <person name="Baker D."/>
            <person name="Gharbi K."/>
            <person name="Hall N."/>
            <person name="Watson M."/>
            <person name="Adriaenssens E.M."/>
            <person name="Foster-Nyarko E."/>
            <person name="Jarju S."/>
            <person name="Secka A."/>
            <person name="Antonio M."/>
            <person name="Oren A."/>
            <person name="Chaudhuri R.R."/>
            <person name="La Ragione R."/>
            <person name="Hildebrand F."/>
            <person name="Pallen M.J."/>
        </authorList>
    </citation>
    <scope>NUCLEOTIDE SEQUENCE</scope>
    <source>
        <strain evidence="8">17213</strain>
    </source>
</reference>
<evidence type="ECO:0000256" key="3">
    <source>
        <dbReference type="ARBA" id="ARBA00009789"/>
    </source>
</evidence>
<accession>A0A9D9GSH4</accession>
<feature type="site" description="Transition state stabilizer" evidence="7">
    <location>
        <position position="25"/>
    </location>
</feature>
<protein>
    <recommendedName>
        <fullName evidence="7">2-C-methyl-D-erythritol 4-phosphate cytidylyltransferase</fullName>
        <ecNumber evidence="7">2.7.7.60</ecNumber>
    </recommendedName>
    <alternativeName>
        <fullName evidence="7">4-diphosphocytidyl-2C-methyl-D-erythritol synthase</fullName>
    </alternativeName>
    <alternativeName>
        <fullName evidence="7">MEP cytidylyltransferase</fullName>
        <shortName evidence="7">MCT</shortName>
    </alternativeName>
</protein>
<dbReference type="NCBIfam" id="TIGR00453">
    <property type="entry name" value="ispD"/>
    <property type="match status" value="1"/>
</dbReference>
<comment type="catalytic activity">
    <reaction evidence="1 7">
        <text>2-C-methyl-D-erythritol 4-phosphate + CTP + H(+) = 4-CDP-2-C-methyl-D-erythritol + diphosphate</text>
        <dbReference type="Rhea" id="RHEA:13429"/>
        <dbReference type="ChEBI" id="CHEBI:15378"/>
        <dbReference type="ChEBI" id="CHEBI:33019"/>
        <dbReference type="ChEBI" id="CHEBI:37563"/>
        <dbReference type="ChEBI" id="CHEBI:57823"/>
        <dbReference type="ChEBI" id="CHEBI:58262"/>
        <dbReference type="EC" id="2.7.7.60"/>
    </reaction>
</comment>
<dbReference type="InterPro" id="IPR029044">
    <property type="entry name" value="Nucleotide-diphossugar_trans"/>
</dbReference>
<dbReference type="Pfam" id="PF01128">
    <property type="entry name" value="IspD"/>
    <property type="match status" value="1"/>
</dbReference>
<comment type="function">
    <text evidence="7">Catalyzes the formation of 4-diphosphocytidyl-2-C-methyl-D-erythritol from CTP and 2-C-methyl-D-erythritol 4-phosphate (MEP).</text>
</comment>
<feature type="site" description="Transition state stabilizer" evidence="7">
    <location>
        <position position="18"/>
    </location>
</feature>
<dbReference type="GO" id="GO:0050518">
    <property type="term" value="F:2-C-methyl-D-erythritol 4-phosphate cytidylyltransferase activity"/>
    <property type="evidence" value="ECO:0007669"/>
    <property type="project" value="UniProtKB-UniRule"/>
</dbReference>
<dbReference type="SUPFAM" id="SSF53448">
    <property type="entry name" value="Nucleotide-diphospho-sugar transferases"/>
    <property type="match status" value="1"/>
</dbReference>
<evidence type="ECO:0000256" key="2">
    <source>
        <dbReference type="ARBA" id="ARBA00004787"/>
    </source>
</evidence>
<feature type="site" description="Positions MEP for the nucleophilic attack" evidence="7">
    <location>
        <position position="154"/>
    </location>
</feature>
<dbReference type="CDD" id="cd02516">
    <property type="entry name" value="CDP-ME_synthetase"/>
    <property type="match status" value="1"/>
</dbReference>
<proteinExistence type="inferred from homology"/>
<dbReference type="Gene3D" id="3.90.550.10">
    <property type="entry name" value="Spore Coat Polysaccharide Biosynthesis Protein SpsA, Chain A"/>
    <property type="match status" value="1"/>
</dbReference>
<dbReference type="HAMAP" id="MF_00108">
    <property type="entry name" value="IspD"/>
    <property type="match status" value="1"/>
</dbReference>
<dbReference type="EC" id="2.7.7.60" evidence="7"/>
<dbReference type="FunFam" id="3.90.550.10:FF:000003">
    <property type="entry name" value="2-C-methyl-D-erythritol 4-phosphate cytidylyltransferase"/>
    <property type="match status" value="1"/>
</dbReference>
<evidence type="ECO:0000256" key="4">
    <source>
        <dbReference type="ARBA" id="ARBA00022679"/>
    </source>
</evidence>
<dbReference type="InterPro" id="IPR050088">
    <property type="entry name" value="IspD/TarI_cytidylyltransf_bact"/>
</dbReference>
<dbReference type="PANTHER" id="PTHR32125:SF4">
    <property type="entry name" value="2-C-METHYL-D-ERYTHRITOL 4-PHOSPHATE CYTIDYLYLTRANSFERASE, CHLOROPLASTIC"/>
    <property type="match status" value="1"/>
</dbReference>
<evidence type="ECO:0000256" key="1">
    <source>
        <dbReference type="ARBA" id="ARBA00001282"/>
    </source>
</evidence>
<name>A0A9D9GSH4_9GAMM</name>